<accession>A0A2T0FMS2</accession>
<dbReference type="GeneID" id="36517652"/>
<evidence type="ECO:0000313" key="3">
    <source>
        <dbReference type="Proteomes" id="UP000238350"/>
    </source>
</evidence>
<dbReference type="Proteomes" id="UP000238350">
    <property type="component" value="Unassembled WGS sequence"/>
</dbReference>
<gene>
    <name evidence="2" type="ORF">B9G98_03904</name>
</gene>
<protein>
    <submittedName>
        <fullName evidence="2">Uncharacterized protein</fullName>
    </submittedName>
</protein>
<feature type="compositionally biased region" description="Polar residues" evidence="1">
    <location>
        <begin position="383"/>
        <end position="394"/>
    </location>
</feature>
<name>A0A2T0FMS2_9ASCO</name>
<evidence type="ECO:0000313" key="2">
    <source>
        <dbReference type="EMBL" id="PRT56284.1"/>
    </source>
</evidence>
<feature type="region of interest" description="Disordered" evidence="1">
    <location>
        <begin position="27"/>
        <end position="88"/>
    </location>
</feature>
<dbReference type="RefSeq" id="XP_024666229.1">
    <property type="nucleotide sequence ID" value="XM_024810461.1"/>
</dbReference>
<feature type="region of interest" description="Disordered" evidence="1">
    <location>
        <begin position="420"/>
        <end position="446"/>
    </location>
</feature>
<sequence>MDGWDLITKKACRDYLLSSMFQVPERSPLRELGGKSGYRGSGSHQPQHHDGPAVLDTPIHIKESAPVKETLPQAAPVKRRPRTSPPKWETADYSFDQEHAYESHVQRMASSSGPTSMPSLRRQNAVRTPFGRVRDAVKRFLRHHLLRKSSKVSFHFTKAYLTRNTSFVITPDISAWNMKFRKRDLIKKRPRPLSWQSARPVKAFRGAEAMARTAGHHATGALRELAMSNTSPDGANDVKANDSTGGDSWTKVSLPAQPGYGPEPILRKVSGPRPAPGTQSPTPESRGLRGPRPISAPAGPVAISVTPNPIITSAPGPMPNHRFSAIIPRRQEDELAGLALYENDPDPVDVSEALQFVDAWSSYLRRAIAQRALLRKTFENSDISRNGGNLSASSESDDGFSADSDGPQILEELLVATPSQAGGSNEARFGTPGPLVIQPTMTKSRKRVSQMSTLSDMSLGEIQEVRRVPTLKSITARYSHLFGSHGIREIDTSWVPEAENSDSGDIPAENSESGDMPAGGKNGDEGMWVSGQLGEDTTAWQATDSD</sequence>
<feature type="region of interest" description="Disordered" evidence="1">
    <location>
        <begin position="383"/>
        <end position="405"/>
    </location>
</feature>
<comment type="caution">
    <text evidence="2">The sequence shown here is derived from an EMBL/GenBank/DDBJ whole genome shotgun (WGS) entry which is preliminary data.</text>
</comment>
<proteinExistence type="predicted"/>
<evidence type="ECO:0000256" key="1">
    <source>
        <dbReference type="SAM" id="MobiDB-lite"/>
    </source>
</evidence>
<feature type="region of interest" description="Disordered" evidence="1">
    <location>
        <begin position="493"/>
        <end position="546"/>
    </location>
</feature>
<dbReference type="AlphaFoldDB" id="A0A2T0FMS2"/>
<feature type="compositionally biased region" description="Polar residues" evidence="1">
    <location>
        <begin position="241"/>
        <end position="251"/>
    </location>
</feature>
<keyword evidence="3" id="KW-1185">Reference proteome</keyword>
<feature type="region of interest" description="Disordered" evidence="1">
    <location>
        <begin position="227"/>
        <end position="301"/>
    </location>
</feature>
<organism evidence="2 3">
    <name type="scientific">Wickerhamiella sorbophila</name>
    <dbReference type="NCBI Taxonomy" id="45607"/>
    <lineage>
        <taxon>Eukaryota</taxon>
        <taxon>Fungi</taxon>
        <taxon>Dikarya</taxon>
        <taxon>Ascomycota</taxon>
        <taxon>Saccharomycotina</taxon>
        <taxon>Dipodascomycetes</taxon>
        <taxon>Dipodascales</taxon>
        <taxon>Trichomonascaceae</taxon>
        <taxon>Wickerhamiella</taxon>
    </lineage>
</organism>
<reference evidence="2 3" key="1">
    <citation type="submission" date="2017-04" db="EMBL/GenBank/DDBJ databases">
        <title>Genome sequencing of [Candida] sorbophila.</title>
        <authorList>
            <person name="Ahn J.O."/>
        </authorList>
    </citation>
    <scope>NUCLEOTIDE SEQUENCE [LARGE SCALE GENOMIC DNA]</scope>
    <source>
        <strain evidence="2 3">DS02</strain>
    </source>
</reference>
<dbReference type="EMBL" id="NDIQ01000022">
    <property type="protein sequence ID" value="PRT56284.1"/>
    <property type="molecule type" value="Genomic_DNA"/>
</dbReference>